<dbReference type="RefSeq" id="WP_209342019.1">
    <property type="nucleotide sequence ID" value="NZ_JAGIQL010000089.1"/>
</dbReference>
<evidence type="ECO:0000313" key="6">
    <source>
        <dbReference type="Proteomes" id="UP000670475"/>
    </source>
</evidence>
<dbReference type="Gene3D" id="3.40.50.2300">
    <property type="match status" value="2"/>
</dbReference>
<evidence type="ECO:0000313" key="5">
    <source>
        <dbReference type="EMBL" id="MBP0459855.1"/>
    </source>
</evidence>
<dbReference type="PROSITE" id="PS00356">
    <property type="entry name" value="HTH_LACI_1"/>
    <property type="match status" value="1"/>
</dbReference>
<dbReference type="PANTHER" id="PTHR30146:SF109">
    <property type="entry name" value="HTH-TYPE TRANSCRIPTIONAL REGULATOR GALS"/>
    <property type="match status" value="1"/>
</dbReference>
<dbReference type="Gene3D" id="1.10.260.40">
    <property type="entry name" value="lambda repressor-like DNA-binding domains"/>
    <property type="match status" value="1"/>
</dbReference>
<comment type="caution">
    <text evidence="5">The sequence shown here is derived from an EMBL/GenBank/DDBJ whole genome shotgun (WGS) entry which is preliminary data.</text>
</comment>
<evidence type="ECO:0000256" key="2">
    <source>
        <dbReference type="ARBA" id="ARBA00023125"/>
    </source>
</evidence>
<protein>
    <submittedName>
        <fullName evidence="5">LacI family DNA-binding transcriptional regulator</fullName>
    </submittedName>
</protein>
<dbReference type="AlphaFoldDB" id="A0A940MBF4"/>
<dbReference type="SUPFAM" id="SSF47413">
    <property type="entry name" value="lambda repressor-like DNA-binding domains"/>
    <property type="match status" value="1"/>
</dbReference>
<evidence type="ECO:0000259" key="4">
    <source>
        <dbReference type="PROSITE" id="PS50932"/>
    </source>
</evidence>
<reference evidence="5" key="1">
    <citation type="submission" date="2021-03" db="EMBL/GenBank/DDBJ databases">
        <title>Whole genome sequence of Streptomyces bomunensis MMS17-BM035.</title>
        <authorList>
            <person name="Lee J.H."/>
        </authorList>
    </citation>
    <scope>NUCLEOTIDE SEQUENCE</scope>
    <source>
        <strain evidence="5">MMS17-BM035</strain>
    </source>
</reference>
<keyword evidence="2 5" id="KW-0238">DNA-binding</keyword>
<keyword evidence="3" id="KW-0804">Transcription</keyword>
<dbReference type="CDD" id="cd01392">
    <property type="entry name" value="HTH_LacI"/>
    <property type="match status" value="1"/>
</dbReference>
<dbReference type="GO" id="GO:0003700">
    <property type="term" value="F:DNA-binding transcription factor activity"/>
    <property type="evidence" value="ECO:0007669"/>
    <property type="project" value="TreeGrafter"/>
</dbReference>
<keyword evidence="1" id="KW-0805">Transcription regulation</keyword>
<dbReference type="Proteomes" id="UP000670475">
    <property type="component" value="Unassembled WGS sequence"/>
</dbReference>
<dbReference type="InterPro" id="IPR028082">
    <property type="entry name" value="Peripla_BP_I"/>
</dbReference>
<proteinExistence type="predicted"/>
<feature type="domain" description="HTH lacI-type" evidence="4">
    <location>
        <begin position="3"/>
        <end position="57"/>
    </location>
</feature>
<dbReference type="InterPro" id="IPR000843">
    <property type="entry name" value="HTH_LacI"/>
</dbReference>
<dbReference type="InterPro" id="IPR010982">
    <property type="entry name" value="Lambda_DNA-bd_dom_sf"/>
</dbReference>
<dbReference type="SUPFAM" id="SSF53822">
    <property type="entry name" value="Periplasmic binding protein-like I"/>
    <property type="match status" value="1"/>
</dbReference>
<dbReference type="PROSITE" id="PS50932">
    <property type="entry name" value="HTH_LACI_2"/>
    <property type="match status" value="1"/>
</dbReference>
<dbReference type="SMART" id="SM00354">
    <property type="entry name" value="HTH_LACI"/>
    <property type="match status" value="1"/>
</dbReference>
<evidence type="ECO:0000256" key="1">
    <source>
        <dbReference type="ARBA" id="ARBA00023015"/>
    </source>
</evidence>
<dbReference type="EMBL" id="JAGIQL010000089">
    <property type="protein sequence ID" value="MBP0459855.1"/>
    <property type="molecule type" value="Genomic_DNA"/>
</dbReference>
<dbReference type="Pfam" id="PF13377">
    <property type="entry name" value="Peripla_BP_3"/>
    <property type="match status" value="1"/>
</dbReference>
<sequence>MGSKLKDVAALAGVSVRTVSNVVNNPSAVAVATRERVLAAISETGYRPNLAARYLRQGRTGQIGLAIPEVGSPYFGELAGLLIEKAHERGWTMLIDQTAGRAERERYLLSGAEGHVVDGLIISPWSLAPEEIGQLAGSTPVVVLGEIDPCGTADHLAVDNVAAAREATRHLLARGARRPAALGPQPTHRNGTAALRLRGYREALTEAGMRQDPAYEIAVTSLHRPEGHRAMLRLMGLENPPDAVFCFTDELALGALRAAREGGLRVPEDVALIGFDDIEDGRYSTPSLSTVSPDKDGLAERGLQLIADRLYGRLDALPARRVTAPHVLVHRETS</sequence>
<keyword evidence="6" id="KW-1185">Reference proteome</keyword>
<name>A0A940MBF4_9ACTN</name>
<accession>A0A940MBF4</accession>
<dbReference type="CDD" id="cd06267">
    <property type="entry name" value="PBP1_LacI_sugar_binding-like"/>
    <property type="match status" value="1"/>
</dbReference>
<organism evidence="5 6">
    <name type="scientific">Streptomyces montanisoli</name>
    <dbReference type="NCBI Taxonomy" id="2798581"/>
    <lineage>
        <taxon>Bacteria</taxon>
        <taxon>Bacillati</taxon>
        <taxon>Actinomycetota</taxon>
        <taxon>Actinomycetes</taxon>
        <taxon>Kitasatosporales</taxon>
        <taxon>Streptomycetaceae</taxon>
        <taxon>Streptomyces</taxon>
    </lineage>
</organism>
<dbReference type="InterPro" id="IPR046335">
    <property type="entry name" value="LacI/GalR-like_sensor"/>
</dbReference>
<dbReference type="GO" id="GO:0000976">
    <property type="term" value="F:transcription cis-regulatory region binding"/>
    <property type="evidence" value="ECO:0007669"/>
    <property type="project" value="TreeGrafter"/>
</dbReference>
<evidence type="ECO:0000256" key="3">
    <source>
        <dbReference type="ARBA" id="ARBA00023163"/>
    </source>
</evidence>
<dbReference type="PANTHER" id="PTHR30146">
    <property type="entry name" value="LACI-RELATED TRANSCRIPTIONAL REPRESSOR"/>
    <property type="match status" value="1"/>
</dbReference>
<gene>
    <name evidence="5" type="ORF">JFN87_20500</name>
</gene>
<dbReference type="Pfam" id="PF00356">
    <property type="entry name" value="LacI"/>
    <property type="match status" value="1"/>
</dbReference>